<keyword evidence="3" id="KW-1185">Reference proteome</keyword>
<gene>
    <name evidence="2" type="ORF">F4556_001077</name>
</gene>
<organism evidence="2 3">
    <name type="scientific">Kitasatospora gansuensis</name>
    <dbReference type="NCBI Taxonomy" id="258050"/>
    <lineage>
        <taxon>Bacteria</taxon>
        <taxon>Bacillati</taxon>
        <taxon>Actinomycetota</taxon>
        <taxon>Actinomycetes</taxon>
        <taxon>Kitasatosporales</taxon>
        <taxon>Streptomycetaceae</taxon>
        <taxon>Kitasatospora</taxon>
    </lineage>
</organism>
<evidence type="ECO:0000256" key="1">
    <source>
        <dbReference type="SAM" id="MobiDB-lite"/>
    </source>
</evidence>
<feature type="compositionally biased region" description="Low complexity" evidence="1">
    <location>
        <begin position="29"/>
        <end position="77"/>
    </location>
</feature>
<name>A0A7W7S8C9_9ACTN</name>
<comment type="caution">
    <text evidence="2">The sequence shown here is derived from an EMBL/GenBank/DDBJ whole genome shotgun (WGS) entry which is preliminary data.</text>
</comment>
<reference evidence="2 3" key="1">
    <citation type="submission" date="2020-08" db="EMBL/GenBank/DDBJ databases">
        <title>Sequencing the genomes of 1000 actinobacteria strains.</title>
        <authorList>
            <person name="Klenk H.-P."/>
        </authorList>
    </citation>
    <scope>NUCLEOTIDE SEQUENCE [LARGE SCALE GENOMIC DNA]</scope>
    <source>
        <strain evidence="2 3">DSM 44786</strain>
    </source>
</reference>
<evidence type="ECO:0000313" key="3">
    <source>
        <dbReference type="Proteomes" id="UP000573327"/>
    </source>
</evidence>
<dbReference type="AlphaFoldDB" id="A0A7W7S8C9"/>
<protein>
    <submittedName>
        <fullName evidence="2">Uncharacterized protein</fullName>
    </submittedName>
</protein>
<dbReference type="EMBL" id="JACHJR010000001">
    <property type="protein sequence ID" value="MBB4945542.1"/>
    <property type="molecule type" value="Genomic_DNA"/>
</dbReference>
<dbReference type="RefSeq" id="WP_184912023.1">
    <property type="nucleotide sequence ID" value="NZ_JACHJR010000001.1"/>
</dbReference>
<feature type="compositionally biased region" description="Low complexity" evidence="1">
    <location>
        <begin position="1"/>
        <end position="15"/>
    </location>
</feature>
<accession>A0A7W7S8C9</accession>
<dbReference type="Proteomes" id="UP000573327">
    <property type="component" value="Unassembled WGS sequence"/>
</dbReference>
<feature type="compositionally biased region" description="Basic and acidic residues" evidence="1">
    <location>
        <begin position="78"/>
        <end position="88"/>
    </location>
</feature>
<feature type="compositionally biased region" description="Basic and acidic residues" evidence="1">
    <location>
        <begin position="116"/>
        <end position="129"/>
    </location>
</feature>
<sequence>MALALAAAPLVPAEADTNADPHSHPEALAQADPAAVTDPAASSAARLPQTADAAASDADPDAAPRGRTAPGGQADTNADAHTDADRDTATPPARTCRNVPPPGPRRGRRSAQADLHAADQDRPAGDRPGRPRRRGPAAPRTLVRRWPWPLLNSRSRHVP</sequence>
<proteinExistence type="predicted"/>
<feature type="region of interest" description="Disordered" evidence="1">
    <location>
        <begin position="1"/>
        <end position="159"/>
    </location>
</feature>
<evidence type="ECO:0000313" key="2">
    <source>
        <dbReference type="EMBL" id="MBB4945542.1"/>
    </source>
</evidence>